<dbReference type="RefSeq" id="XP_008097651.1">
    <property type="nucleotide sequence ID" value="XM_008099460.1"/>
</dbReference>
<evidence type="ECO:0000313" key="2">
    <source>
        <dbReference type="Proteomes" id="UP000008782"/>
    </source>
</evidence>
<evidence type="ECO:0000313" key="1">
    <source>
        <dbReference type="EMBL" id="EFQ33631.1"/>
    </source>
</evidence>
<dbReference type="SUPFAM" id="SSF52047">
    <property type="entry name" value="RNI-like"/>
    <property type="match status" value="1"/>
</dbReference>
<gene>
    <name evidence="1" type="ORF">GLRG_08560</name>
</gene>
<dbReference type="Gene3D" id="3.80.10.10">
    <property type="entry name" value="Ribonuclease Inhibitor"/>
    <property type="match status" value="1"/>
</dbReference>
<dbReference type="Proteomes" id="UP000008782">
    <property type="component" value="Unassembled WGS sequence"/>
</dbReference>
<dbReference type="GeneID" id="24413925"/>
<dbReference type="eggNOG" id="ENOG502REKU">
    <property type="taxonomic scope" value="Eukaryota"/>
</dbReference>
<dbReference type="HOGENOM" id="CLU_399011_0_0_1"/>
<keyword evidence="2" id="KW-1185">Reference proteome</keyword>
<dbReference type="AlphaFoldDB" id="E3QRZ3"/>
<organism evidence="2">
    <name type="scientific">Colletotrichum graminicola (strain M1.001 / M2 / FGSC 10212)</name>
    <name type="common">Maize anthracnose fungus</name>
    <name type="synonym">Glomerella graminicola</name>
    <dbReference type="NCBI Taxonomy" id="645133"/>
    <lineage>
        <taxon>Eukaryota</taxon>
        <taxon>Fungi</taxon>
        <taxon>Dikarya</taxon>
        <taxon>Ascomycota</taxon>
        <taxon>Pezizomycotina</taxon>
        <taxon>Sordariomycetes</taxon>
        <taxon>Hypocreomycetidae</taxon>
        <taxon>Glomerellales</taxon>
        <taxon>Glomerellaceae</taxon>
        <taxon>Colletotrichum</taxon>
        <taxon>Colletotrichum graminicola species complex</taxon>
    </lineage>
</organism>
<protein>
    <submittedName>
        <fullName evidence="1">F-box domain-containing protein</fullName>
    </submittedName>
</protein>
<dbReference type="InterPro" id="IPR032675">
    <property type="entry name" value="LRR_dom_sf"/>
</dbReference>
<proteinExistence type="predicted"/>
<dbReference type="EMBL" id="GG697372">
    <property type="protein sequence ID" value="EFQ33631.1"/>
    <property type="molecule type" value="Genomic_DNA"/>
</dbReference>
<dbReference type="VEuPathDB" id="FungiDB:GLRG_08560"/>
<sequence>MAFAFLVPQAFNLPDPDTGGPSSFPLVKLPREIIIEIAKLLEADPDAKVSPLSLVNRTLRDLSVPSLFRTMQLTTAEDDLLEHMDSINGKRAILDSVYVLGIYSEGSSTVRTPYQNIHLGYGENCKRGTAAILADLILDLPKLRDLRLDLRFKANTSLIGPLRRAFNQQYIMFPNITALTFPMKTDIKFIPEVFPNLRALSLELHKAPGQTPDVVYISQHIELEYLELWKARWSYFDFASIPTLFRNVKHLTIGGMMGFRGALGHLHSLADVGTALQPMPNLRVLAISNEVFFNRRTQNVKAFDRSCRIRFFSEFFVRLHLLHRFLVASYPRVLDFFSSSEMDTVKSDLLAPGGEPTAQGVAPVAKTYLVTLPRELVIEIIETCYEMSGSYHWRRYYSSRERRIVVSLSCVNKCLRTLCIPILFRDLRLMTQEDELHAYLKALVGNEAILEAARYLCLLTFGPGSPWSVRDPFPPKRPCKALTPALLVKVLSKMSLMHLELDFRDGHKSLAPWFRKELVAQRVTLPTITLLDPPPSEMVDLVPSVFPNLRNLTLNIHRSPKKTPGLIAIAPELQRLDFLELKNGWTWDLTALEEIAELFPLNLRLVIAGSLEEDGMSGLISVFKKMANLDQLHFWSKDPKFPVKDLGRRMNQDFALNFFRQCLRLEVLNVNNKVYYPVRQGDSVVEVETS</sequence>
<reference evidence="2" key="1">
    <citation type="journal article" date="2012" name="Nat. Genet.">
        <title>Lifestyle transitions in plant pathogenic Colletotrichum fungi deciphered by genome and transcriptome analyses.</title>
        <authorList>
            <person name="O'Connell R.J."/>
            <person name="Thon M.R."/>
            <person name="Hacquard S."/>
            <person name="Amyotte S.G."/>
            <person name="Kleemann J."/>
            <person name="Torres M.F."/>
            <person name="Damm U."/>
            <person name="Buiate E.A."/>
            <person name="Epstein L."/>
            <person name="Alkan N."/>
            <person name="Altmueller J."/>
            <person name="Alvarado-Balderrama L."/>
            <person name="Bauser C.A."/>
            <person name="Becker C."/>
            <person name="Birren B.W."/>
            <person name="Chen Z."/>
            <person name="Choi J."/>
            <person name="Crouch J.A."/>
            <person name="Duvick J.P."/>
            <person name="Farman M.A."/>
            <person name="Gan P."/>
            <person name="Heiman D."/>
            <person name="Henrissat B."/>
            <person name="Howard R.J."/>
            <person name="Kabbage M."/>
            <person name="Koch C."/>
            <person name="Kracher B."/>
            <person name="Kubo Y."/>
            <person name="Law A.D."/>
            <person name="Lebrun M.-H."/>
            <person name="Lee Y.-H."/>
            <person name="Miyara I."/>
            <person name="Moore N."/>
            <person name="Neumann U."/>
            <person name="Nordstroem K."/>
            <person name="Panaccione D.G."/>
            <person name="Panstruga R."/>
            <person name="Place M."/>
            <person name="Proctor R.H."/>
            <person name="Prusky D."/>
            <person name="Rech G."/>
            <person name="Reinhardt R."/>
            <person name="Rollins J.A."/>
            <person name="Rounsley S."/>
            <person name="Schardl C.L."/>
            <person name="Schwartz D.C."/>
            <person name="Shenoy N."/>
            <person name="Shirasu K."/>
            <person name="Sikhakolli U.R."/>
            <person name="Stueber K."/>
            <person name="Sukno S.A."/>
            <person name="Sweigard J.A."/>
            <person name="Takano Y."/>
            <person name="Takahara H."/>
            <person name="Trail F."/>
            <person name="van der Does H.C."/>
            <person name="Voll L.M."/>
            <person name="Will I."/>
            <person name="Young S."/>
            <person name="Zeng Q."/>
            <person name="Zhang J."/>
            <person name="Zhou S."/>
            <person name="Dickman M.B."/>
            <person name="Schulze-Lefert P."/>
            <person name="Ver Loren van Themaat E."/>
            <person name="Ma L.-J."/>
            <person name="Vaillancourt L.J."/>
        </authorList>
    </citation>
    <scope>NUCLEOTIDE SEQUENCE [LARGE SCALE GENOMIC DNA]</scope>
    <source>
        <strain evidence="2">M1.001 / M2 / FGSC 10212</strain>
    </source>
</reference>
<accession>E3QRZ3</accession>
<dbReference type="OrthoDB" id="4811158at2759"/>
<name>E3QRZ3_COLGM</name>